<gene>
    <name evidence="2" type="ORF">BBK82_44465</name>
</gene>
<dbReference type="InterPro" id="IPR013078">
    <property type="entry name" value="His_Pase_superF_clade-1"/>
</dbReference>
<dbReference type="CDD" id="cd07067">
    <property type="entry name" value="HP_PGM_like"/>
    <property type="match status" value="1"/>
</dbReference>
<dbReference type="EMBL" id="CP016793">
    <property type="protein sequence ID" value="ANZ43545.1"/>
    <property type="molecule type" value="Genomic_DNA"/>
</dbReference>
<dbReference type="PANTHER" id="PTHR20935">
    <property type="entry name" value="PHOSPHOGLYCERATE MUTASE-RELATED"/>
    <property type="match status" value="1"/>
</dbReference>
<dbReference type="GO" id="GO:0016787">
    <property type="term" value="F:hydrolase activity"/>
    <property type="evidence" value="ECO:0007669"/>
    <property type="project" value="UniProtKB-KW"/>
</dbReference>
<organism evidence="2 3">
    <name type="scientific">Lentzea guizhouensis</name>
    <dbReference type="NCBI Taxonomy" id="1586287"/>
    <lineage>
        <taxon>Bacteria</taxon>
        <taxon>Bacillati</taxon>
        <taxon>Actinomycetota</taxon>
        <taxon>Actinomycetes</taxon>
        <taxon>Pseudonocardiales</taxon>
        <taxon>Pseudonocardiaceae</taxon>
        <taxon>Lentzea</taxon>
    </lineage>
</organism>
<dbReference type="OrthoDB" id="9800841at2"/>
<evidence type="ECO:0000313" key="2">
    <source>
        <dbReference type="EMBL" id="ANZ43545.1"/>
    </source>
</evidence>
<proteinExistence type="predicted"/>
<sequence>MHPVTRDLHLVRHGEATKDETRLTARGRRQSELVAERLRGTGFAAVHHGPLPRAAETAAIIAEVLNVPCRAEAAADDFVPHFVPDHDEFFGQFPESERTRGPALAHEAETRFARPGDGPVLVVTHAFLISWLVRDALDAAPEQWLTLNHDNAALTVIRYTTGRSPRLVRFNDSGHLAGDDLSRLEESAG</sequence>
<dbReference type="Pfam" id="PF00300">
    <property type="entry name" value="His_Phos_1"/>
    <property type="match status" value="2"/>
</dbReference>
<dbReference type="Gene3D" id="3.40.50.1240">
    <property type="entry name" value="Phosphoglycerate mutase-like"/>
    <property type="match status" value="1"/>
</dbReference>
<accession>A0A1B2I0R4</accession>
<protein>
    <recommendedName>
        <fullName evidence="4">Phosphoglycerate mutase</fullName>
    </recommendedName>
</protein>
<dbReference type="SUPFAM" id="SSF53254">
    <property type="entry name" value="Phosphoglycerate mutase-like"/>
    <property type="match status" value="1"/>
</dbReference>
<evidence type="ECO:0000313" key="3">
    <source>
        <dbReference type="Proteomes" id="UP000093053"/>
    </source>
</evidence>
<dbReference type="STRING" id="1586287.BBK82_44465"/>
<keyword evidence="1" id="KW-0378">Hydrolase</keyword>
<evidence type="ECO:0008006" key="4">
    <source>
        <dbReference type="Google" id="ProtNLM"/>
    </source>
</evidence>
<keyword evidence="3" id="KW-1185">Reference proteome</keyword>
<dbReference type="KEGG" id="led:BBK82_44465"/>
<dbReference type="InterPro" id="IPR051021">
    <property type="entry name" value="Mito_Ser/Thr_phosphatase"/>
</dbReference>
<dbReference type="AlphaFoldDB" id="A0A1B2I0R4"/>
<dbReference type="SMART" id="SM00855">
    <property type="entry name" value="PGAM"/>
    <property type="match status" value="1"/>
</dbReference>
<dbReference type="Proteomes" id="UP000093053">
    <property type="component" value="Chromosome"/>
</dbReference>
<reference evidence="2 3" key="1">
    <citation type="submission" date="2016-07" db="EMBL/GenBank/DDBJ databases">
        <title>Complete genome sequence of the Lentzea guizhouensis DHS C013.</title>
        <authorList>
            <person name="Cao C."/>
        </authorList>
    </citation>
    <scope>NUCLEOTIDE SEQUENCE [LARGE SCALE GENOMIC DNA]</scope>
    <source>
        <strain evidence="2 3">DHS C013</strain>
    </source>
</reference>
<dbReference type="PANTHER" id="PTHR20935:SF0">
    <property type="entry name" value="SERINE_THREONINE-PROTEIN PHOSPHATASE PGAM5, MITOCHONDRIAL"/>
    <property type="match status" value="1"/>
</dbReference>
<name>A0A1B2I0R4_9PSEU</name>
<evidence type="ECO:0000256" key="1">
    <source>
        <dbReference type="ARBA" id="ARBA00022801"/>
    </source>
</evidence>
<dbReference type="InterPro" id="IPR029033">
    <property type="entry name" value="His_PPase_superfam"/>
</dbReference>